<name>A0A941DCL8_9MICO</name>
<dbReference type="RefSeq" id="WP_211603127.1">
    <property type="nucleotide sequence ID" value="NZ_JAGSNF010000015.1"/>
</dbReference>
<dbReference type="InterPro" id="IPR022066">
    <property type="entry name" value="PdtaS_GAF"/>
</dbReference>
<sequence>MTTLAGMLRQTTTLEPAQSEWLHLLVGDWQMVADLSFADLVLWVRGGMDGWRAVAHVRPNTGPMVFYDDIVGRSSTRARAATLDEAARGRRIVATPEPTMREDMSVREDAVPVVCEGQVIAVVTRHMNLTGGRITSRLELTYRDLADSILRMVATGEFPSPSAPTGLRRGAPRVGDGVIHLDPDGVVRYASPNAVSAIHRMGHVGDVLGETLAKIVADLEGEGESHQVDESLAVVVMGRAAWRTEVETRTATVTMRAIPFTEHGVRRGAMLLLRDVSELRRREQELLTKDATIREIHHRVKNNLQTVAALLRLQARRVPEEDAKAALAEAVRRVATIALVHETLSSGFDEMVSFDEIAVRGLRATVEVATAEHHVESRFEGSFGRVRAEDATALAMIISELVQNAIEHGFPDRSGTVVVRADRVEAEAGDELTVTVTDDGAGLPAGFRPVLAGLGTRIVTSFVQDLRGKIRWANAHPHGTKVTFVARLRPVR</sequence>
<evidence type="ECO:0000313" key="10">
    <source>
        <dbReference type="Proteomes" id="UP000677016"/>
    </source>
</evidence>
<dbReference type="EC" id="2.7.13.3" evidence="2"/>
<evidence type="ECO:0000256" key="4">
    <source>
        <dbReference type="ARBA" id="ARBA00022679"/>
    </source>
</evidence>
<evidence type="ECO:0000256" key="6">
    <source>
        <dbReference type="ARBA" id="ARBA00022777"/>
    </source>
</evidence>
<gene>
    <name evidence="9" type="ORF">KC207_11305</name>
</gene>
<dbReference type="Pfam" id="PF12282">
    <property type="entry name" value="GAF_PdtaS"/>
    <property type="match status" value="1"/>
</dbReference>
<proteinExistence type="predicted"/>
<dbReference type="Gene3D" id="3.30.450.20">
    <property type="entry name" value="PAS domain"/>
    <property type="match status" value="1"/>
</dbReference>
<comment type="catalytic activity">
    <reaction evidence="1">
        <text>ATP + protein L-histidine = ADP + protein N-phospho-L-histidine.</text>
        <dbReference type="EC" id="2.7.13.3"/>
    </reaction>
</comment>
<dbReference type="Gene3D" id="3.30.450.280">
    <property type="entry name" value="GAF domain"/>
    <property type="match status" value="1"/>
</dbReference>
<evidence type="ECO:0000259" key="8">
    <source>
        <dbReference type="PROSITE" id="PS50109"/>
    </source>
</evidence>
<dbReference type="InterPro" id="IPR035965">
    <property type="entry name" value="PAS-like_dom_sf"/>
</dbReference>
<dbReference type="Gene3D" id="3.30.565.10">
    <property type="entry name" value="Histidine kinase-like ATPase, C-terminal domain"/>
    <property type="match status" value="1"/>
</dbReference>
<evidence type="ECO:0000256" key="2">
    <source>
        <dbReference type="ARBA" id="ARBA00012438"/>
    </source>
</evidence>
<keyword evidence="6 9" id="KW-0418">Kinase</keyword>
<dbReference type="SUPFAM" id="SSF55874">
    <property type="entry name" value="ATPase domain of HSP90 chaperone/DNA topoisomerase II/histidine kinase"/>
    <property type="match status" value="1"/>
</dbReference>
<dbReference type="Pfam" id="PF07568">
    <property type="entry name" value="HisKA_2"/>
    <property type="match status" value="1"/>
</dbReference>
<comment type="caution">
    <text evidence="9">The sequence shown here is derived from an EMBL/GenBank/DDBJ whole genome shotgun (WGS) entry which is preliminary data.</text>
</comment>
<dbReference type="InterPro" id="IPR003594">
    <property type="entry name" value="HATPase_dom"/>
</dbReference>
<dbReference type="Pfam" id="PF02518">
    <property type="entry name" value="HATPase_c"/>
    <property type="match status" value="1"/>
</dbReference>
<dbReference type="GO" id="GO:0005524">
    <property type="term" value="F:ATP binding"/>
    <property type="evidence" value="ECO:0007669"/>
    <property type="project" value="UniProtKB-KW"/>
</dbReference>
<feature type="domain" description="Histidine kinase" evidence="8">
    <location>
        <begin position="295"/>
        <end position="490"/>
    </location>
</feature>
<evidence type="ECO:0000256" key="5">
    <source>
        <dbReference type="ARBA" id="ARBA00022741"/>
    </source>
</evidence>
<evidence type="ECO:0000256" key="1">
    <source>
        <dbReference type="ARBA" id="ARBA00000085"/>
    </source>
</evidence>
<evidence type="ECO:0000256" key="3">
    <source>
        <dbReference type="ARBA" id="ARBA00022553"/>
    </source>
</evidence>
<keyword evidence="10" id="KW-1185">Reference proteome</keyword>
<keyword evidence="4" id="KW-0808">Transferase</keyword>
<dbReference type="InterPro" id="IPR005467">
    <property type="entry name" value="His_kinase_dom"/>
</dbReference>
<evidence type="ECO:0000256" key="7">
    <source>
        <dbReference type="ARBA" id="ARBA00022840"/>
    </source>
</evidence>
<dbReference type="GO" id="GO:0004673">
    <property type="term" value="F:protein histidine kinase activity"/>
    <property type="evidence" value="ECO:0007669"/>
    <property type="project" value="UniProtKB-EC"/>
</dbReference>
<organism evidence="9 10">
    <name type="scientific">Phycicoccus avicenniae</name>
    <dbReference type="NCBI Taxonomy" id="2828860"/>
    <lineage>
        <taxon>Bacteria</taxon>
        <taxon>Bacillati</taxon>
        <taxon>Actinomycetota</taxon>
        <taxon>Actinomycetes</taxon>
        <taxon>Micrococcales</taxon>
        <taxon>Intrasporangiaceae</taxon>
        <taxon>Phycicoccus</taxon>
    </lineage>
</organism>
<dbReference type="Pfam" id="PF08448">
    <property type="entry name" value="PAS_4"/>
    <property type="match status" value="1"/>
</dbReference>
<protein>
    <recommendedName>
        <fullName evidence="2">histidine kinase</fullName>
        <ecNumber evidence="2">2.7.13.3</ecNumber>
    </recommendedName>
</protein>
<dbReference type="SUPFAM" id="SSF55785">
    <property type="entry name" value="PYP-like sensor domain (PAS domain)"/>
    <property type="match status" value="1"/>
</dbReference>
<dbReference type="AlphaFoldDB" id="A0A941DCL8"/>
<reference evidence="9" key="1">
    <citation type="submission" date="2021-04" db="EMBL/GenBank/DDBJ databases">
        <title>Phycicoccus avicenniae sp. nov., a novel endophytic actinomycetes isolated from branch of Avicennia mariana.</title>
        <authorList>
            <person name="Tuo L."/>
        </authorList>
    </citation>
    <scope>NUCLEOTIDE SEQUENCE</scope>
    <source>
        <strain evidence="9">BSK3Z-2</strain>
    </source>
</reference>
<keyword evidence="5" id="KW-0547">Nucleotide-binding</keyword>
<evidence type="ECO:0000313" key="9">
    <source>
        <dbReference type="EMBL" id="MBR7743877.1"/>
    </source>
</evidence>
<keyword evidence="7" id="KW-0067">ATP-binding</keyword>
<dbReference type="SMART" id="SM00387">
    <property type="entry name" value="HATPase_c"/>
    <property type="match status" value="1"/>
</dbReference>
<dbReference type="InterPro" id="IPR038424">
    <property type="entry name" value="H_kinase_PdtaS_GAF_sf"/>
</dbReference>
<keyword evidence="3" id="KW-0597">Phosphoprotein</keyword>
<accession>A0A941DCL8</accession>
<dbReference type="InterPro" id="IPR011495">
    <property type="entry name" value="Sig_transdc_His_kin_sub2_dim/P"/>
</dbReference>
<dbReference type="PANTHER" id="PTHR41523:SF8">
    <property type="entry name" value="ETHYLENE RESPONSE SENSOR PROTEIN"/>
    <property type="match status" value="1"/>
</dbReference>
<dbReference type="PANTHER" id="PTHR41523">
    <property type="entry name" value="TWO-COMPONENT SYSTEM SENSOR PROTEIN"/>
    <property type="match status" value="1"/>
</dbReference>
<dbReference type="Proteomes" id="UP000677016">
    <property type="component" value="Unassembled WGS sequence"/>
</dbReference>
<dbReference type="EMBL" id="JAGSNF010000015">
    <property type="protein sequence ID" value="MBR7743877.1"/>
    <property type="molecule type" value="Genomic_DNA"/>
</dbReference>
<dbReference type="PROSITE" id="PS50109">
    <property type="entry name" value="HIS_KIN"/>
    <property type="match status" value="1"/>
</dbReference>
<dbReference type="InterPro" id="IPR036890">
    <property type="entry name" value="HATPase_C_sf"/>
</dbReference>
<dbReference type="InterPro" id="IPR013656">
    <property type="entry name" value="PAS_4"/>
</dbReference>